<evidence type="ECO:0000313" key="1">
    <source>
        <dbReference type="EMBL" id="GBD53116.1"/>
    </source>
</evidence>
<comment type="caution">
    <text evidence="1">The sequence shown here is derived from an EMBL/GenBank/DDBJ whole genome shotgun (WGS) entry which is preliminary data.</text>
</comment>
<dbReference type="EMBL" id="BEYQ01000006">
    <property type="protein sequence ID" value="GBD53116.1"/>
    <property type="molecule type" value="Genomic_DNA"/>
</dbReference>
<sequence length="341" mass="40019">MKIERKTYRDGNLYPEAFNYLKSLLENIDYHKAHIERHPLSIYDLSIQRVMKALAEILDEIERINHALFDAEGRLDYSLAKLPILQKELLEALMAHIDDCYRILKVLHPYDSSNQVKYNDKWLDKAKNPAKKDFENNIKDYKNLLSPIVNKIKHNGGQLRSIVIYSRDRRIVTKPIRKKIQIFPRDARIVGYFLEGVHPNGNIGPDIEIHPNGKSAISLNRDLRYHFANLYRIGRHLKNAIVKTVHHVETIDLPYPGSIRHTSCQYDLESIAEKISNLPSLFYQNEFDKETPNIQFYRNPKDTELILETPGSRYMNWEGEVAIFCQMQVDPVSRTYQLPYW</sequence>
<gene>
    <name evidence="1" type="ORF">BGM30_22090</name>
</gene>
<name>A0A2H6BSG1_MICAE</name>
<dbReference type="RefSeq" id="WP_103112255.1">
    <property type="nucleotide sequence ID" value="NZ_BEIU01000018.1"/>
</dbReference>
<reference evidence="2" key="1">
    <citation type="submission" date="2017-12" db="EMBL/GenBank/DDBJ databases">
        <title>Improved Draft Genome Sequence of Microcystis aeruginosa NIES-298, a Microcystin-Producing Cyanobacterium from Lake Kasumigaura, Japan.</title>
        <authorList>
            <person name="Yamaguchi H."/>
            <person name="Suzuki S."/>
            <person name="Kawachi M."/>
        </authorList>
    </citation>
    <scope>NUCLEOTIDE SEQUENCE [LARGE SCALE GENOMIC DNA]</scope>
    <source>
        <strain evidence="2">NIES-298</strain>
    </source>
</reference>
<dbReference type="AlphaFoldDB" id="A0A2H6BSG1"/>
<accession>A0A2H6BSG1</accession>
<organism evidence="1 2">
    <name type="scientific">Microcystis aeruginosa NIES-298</name>
    <dbReference type="NCBI Taxonomy" id="449468"/>
    <lineage>
        <taxon>Bacteria</taxon>
        <taxon>Bacillati</taxon>
        <taxon>Cyanobacteriota</taxon>
        <taxon>Cyanophyceae</taxon>
        <taxon>Oscillatoriophycideae</taxon>
        <taxon>Chroococcales</taxon>
        <taxon>Microcystaceae</taxon>
        <taxon>Microcystis</taxon>
    </lineage>
</organism>
<evidence type="ECO:0000313" key="2">
    <source>
        <dbReference type="Proteomes" id="UP000236321"/>
    </source>
</evidence>
<protein>
    <submittedName>
        <fullName evidence="1">Uncharacterized protein</fullName>
    </submittedName>
</protein>
<dbReference type="Proteomes" id="UP000236321">
    <property type="component" value="Unassembled WGS sequence"/>
</dbReference>
<proteinExistence type="predicted"/>